<dbReference type="AlphaFoldDB" id="A0A8T0HFP1"/>
<proteinExistence type="predicted"/>
<organism evidence="1 2">
    <name type="scientific">Ceratodon purpureus</name>
    <name type="common">Fire moss</name>
    <name type="synonym">Dicranum purpureum</name>
    <dbReference type="NCBI Taxonomy" id="3225"/>
    <lineage>
        <taxon>Eukaryota</taxon>
        <taxon>Viridiplantae</taxon>
        <taxon>Streptophyta</taxon>
        <taxon>Embryophyta</taxon>
        <taxon>Bryophyta</taxon>
        <taxon>Bryophytina</taxon>
        <taxon>Bryopsida</taxon>
        <taxon>Dicranidae</taxon>
        <taxon>Pseudoditrichales</taxon>
        <taxon>Ditrichaceae</taxon>
        <taxon>Ceratodon</taxon>
    </lineage>
</organism>
<accession>A0A8T0HFP1</accession>
<evidence type="ECO:0000313" key="2">
    <source>
        <dbReference type="Proteomes" id="UP000822688"/>
    </source>
</evidence>
<protein>
    <submittedName>
        <fullName evidence="1">Uncharacterized protein</fullName>
    </submittedName>
</protein>
<reference evidence="1 2" key="1">
    <citation type="submission" date="2020-06" db="EMBL/GenBank/DDBJ databases">
        <title>WGS assembly of Ceratodon purpureus strain R40.</title>
        <authorList>
            <person name="Carey S.B."/>
            <person name="Jenkins J."/>
            <person name="Shu S."/>
            <person name="Lovell J.T."/>
            <person name="Sreedasyam A."/>
            <person name="Maumus F."/>
            <person name="Tiley G.P."/>
            <person name="Fernandez-Pozo N."/>
            <person name="Barry K."/>
            <person name="Chen C."/>
            <person name="Wang M."/>
            <person name="Lipzen A."/>
            <person name="Daum C."/>
            <person name="Saski C.A."/>
            <person name="Payton A.C."/>
            <person name="Mcbreen J.C."/>
            <person name="Conrad R.E."/>
            <person name="Kollar L.M."/>
            <person name="Olsson S."/>
            <person name="Huttunen S."/>
            <person name="Landis J.B."/>
            <person name="Wickett N.J."/>
            <person name="Johnson M.G."/>
            <person name="Rensing S.A."/>
            <person name="Grimwood J."/>
            <person name="Schmutz J."/>
            <person name="Mcdaniel S.F."/>
        </authorList>
    </citation>
    <scope>NUCLEOTIDE SEQUENCE [LARGE SCALE GENOMIC DNA]</scope>
    <source>
        <strain evidence="1 2">R40</strain>
    </source>
</reference>
<evidence type="ECO:0000313" key="1">
    <source>
        <dbReference type="EMBL" id="KAG0569104.1"/>
    </source>
</evidence>
<name>A0A8T0HFP1_CERPU</name>
<sequence length="102" mass="10837">MVRNKLRGGAQIGVKTAVAPLRLQVSGFVILFKLSSSGSDISSVTGVRHDSFSLLGSHLKPPARMVSTYHARYRNALAMTSVEIPIHSLSGFLSVGNGNNNS</sequence>
<comment type="caution">
    <text evidence="1">The sequence shown here is derived from an EMBL/GenBank/DDBJ whole genome shotgun (WGS) entry which is preliminary data.</text>
</comment>
<gene>
    <name evidence="1" type="ORF">KC19_6G064900</name>
</gene>
<dbReference type="Proteomes" id="UP000822688">
    <property type="component" value="Chromosome 6"/>
</dbReference>
<dbReference type="EMBL" id="CM026427">
    <property type="protein sequence ID" value="KAG0569104.1"/>
    <property type="molecule type" value="Genomic_DNA"/>
</dbReference>
<keyword evidence="2" id="KW-1185">Reference proteome</keyword>